<dbReference type="RefSeq" id="WP_142988229.1">
    <property type="nucleotide sequence ID" value="NZ_FZOU01000001.1"/>
</dbReference>
<dbReference type="Pfam" id="PF00263">
    <property type="entry name" value="Secretin"/>
    <property type="match status" value="1"/>
</dbReference>
<dbReference type="InterPro" id="IPR004846">
    <property type="entry name" value="T2SS/T3SS_dom"/>
</dbReference>
<sequence>MNAQRILSTSYMALISVGLLSAANGFAQATNHATIVSKSAPAYSGGNASGDFTSSLPAQQDVHLVVGRSIFVNTKHRLVRVYITNPLILDSYTATPNQVVVTAKATGTSSVIVWDEAGEVQAFLITSDIDVATLRESMKSALPNENVQVNSSEGHIVLTGTTGTGNISDAAMKLAASYSKDVSNAMVINSSTVKQVKLKVRIVEVDRSKLNQFAFNFFSAGGNNLAQTTTGTNPSTVSVTQGGSTGGKNVQITNPLNFLFYSSKLNVGATLQDLQTMNLLQILAEPEIVTMSGQKGSFLAGGEFPFPVVQGSSAGATSISIQFRPYGVKLDFTPVVNIDGTVDLKVAPEVSSLDYTNAVSINGYTIPALSTRHAETQVVLRSGQSFCISGLLDKQTTDSMAHTPGVSSIPIIGALFKSKSLNHSQSELYVIVTPTVVDPLTDNLIPEDPKRGGPMLDVTKFDKDFGEQKKKN</sequence>
<dbReference type="PRINTS" id="PR00811">
    <property type="entry name" value="BCTERIALGSPD"/>
</dbReference>
<feature type="chain" id="PRO_5012172900" evidence="3">
    <location>
        <begin position="23"/>
        <end position="472"/>
    </location>
</feature>
<feature type="compositionally biased region" description="Basic and acidic residues" evidence="2">
    <location>
        <begin position="459"/>
        <end position="472"/>
    </location>
</feature>
<comment type="similarity">
    <text evidence="1">Belongs to the bacterial secretin family.</text>
</comment>
<dbReference type="GO" id="GO:0015627">
    <property type="term" value="C:type II protein secretion system complex"/>
    <property type="evidence" value="ECO:0007669"/>
    <property type="project" value="TreeGrafter"/>
</dbReference>
<organism evidence="6 7">
    <name type="scientific">Granulicella rosea</name>
    <dbReference type="NCBI Taxonomy" id="474952"/>
    <lineage>
        <taxon>Bacteria</taxon>
        <taxon>Pseudomonadati</taxon>
        <taxon>Acidobacteriota</taxon>
        <taxon>Terriglobia</taxon>
        <taxon>Terriglobales</taxon>
        <taxon>Acidobacteriaceae</taxon>
        <taxon>Granulicella</taxon>
    </lineage>
</organism>
<dbReference type="Pfam" id="PF13629">
    <property type="entry name" value="T2SS-T3SS_pil_N"/>
    <property type="match status" value="1"/>
</dbReference>
<proteinExistence type="inferred from homology"/>
<protein>
    <submittedName>
        <fullName evidence="6">Pilus assembly protein CpaC</fullName>
    </submittedName>
</protein>
<dbReference type="InterPro" id="IPR001775">
    <property type="entry name" value="GspD/PilQ"/>
</dbReference>
<dbReference type="InterPro" id="IPR050810">
    <property type="entry name" value="Bact_Secretion_Sys_Channel"/>
</dbReference>
<keyword evidence="7" id="KW-1185">Reference proteome</keyword>
<dbReference type="Proteomes" id="UP000198356">
    <property type="component" value="Unassembled WGS sequence"/>
</dbReference>
<evidence type="ECO:0000259" key="4">
    <source>
        <dbReference type="Pfam" id="PF00263"/>
    </source>
</evidence>
<keyword evidence="3" id="KW-0732">Signal</keyword>
<reference evidence="6 7" key="1">
    <citation type="submission" date="2017-06" db="EMBL/GenBank/DDBJ databases">
        <authorList>
            <person name="Kim H.J."/>
            <person name="Triplett B.A."/>
        </authorList>
    </citation>
    <scope>NUCLEOTIDE SEQUENCE [LARGE SCALE GENOMIC DNA]</scope>
    <source>
        <strain evidence="6 7">DSM 18704</strain>
    </source>
</reference>
<accession>A0A239ERE0</accession>
<evidence type="ECO:0000256" key="2">
    <source>
        <dbReference type="SAM" id="MobiDB-lite"/>
    </source>
</evidence>
<feature type="region of interest" description="Disordered" evidence="2">
    <location>
        <begin position="444"/>
        <end position="472"/>
    </location>
</feature>
<evidence type="ECO:0000256" key="1">
    <source>
        <dbReference type="RuleBase" id="RU004003"/>
    </source>
</evidence>
<dbReference type="AlphaFoldDB" id="A0A239ERE0"/>
<dbReference type="OrthoDB" id="9779724at2"/>
<name>A0A239ERE0_9BACT</name>
<feature type="signal peptide" evidence="3">
    <location>
        <begin position="1"/>
        <end position="22"/>
    </location>
</feature>
<dbReference type="PANTHER" id="PTHR30332:SF17">
    <property type="entry name" value="TYPE IV PILIATION SYSTEM PROTEIN DR_0774-RELATED"/>
    <property type="match status" value="1"/>
</dbReference>
<dbReference type="InterPro" id="IPR032789">
    <property type="entry name" value="T2SS-T3SS_pil_N"/>
</dbReference>
<evidence type="ECO:0000313" key="7">
    <source>
        <dbReference type="Proteomes" id="UP000198356"/>
    </source>
</evidence>
<evidence type="ECO:0000256" key="3">
    <source>
        <dbReference type="SAM" id="SignalP"/>
    </source>
</evidence>
<dbReference type="EMBL" id="FZOU01000001">
    <property type="protein sequence ID" value="SNS47205.1"/>
    <property type="molecule type" value="Genomic_DNA"/>
</dbReference>
<feature type="domain" description="Type II/III secretion system secretin-like" evidence="4">
    <location>
        <begin position="274"/>
        <end position="438"/>
    </location>
</feature>
<evidence type="ECO:0000313" key="6">
    <source>
        <dbReference type="EMBL" id="SNS47205.1"/>
    </source>
</evidence>
<feature type="domain" description="Pilus formation protein N-terminal" evidence="5">
    <location>
        <begin position="60"/>
        <end position="122"/>
    </location>
</feature>
<dbReference type="PRINTS" id="PR01032">
    <property type="entry name" value="PHAGEIV"/>
</dbReference>
<dbReference type="GO" id="GO:0009306">
    <property type="term" value="P:protein secretion"/>
    <property type="evidence" value="ECO:0007669"/>
    <property type="project" value="InterPro"/>
</dbReference>
<dbReference type="PANTHER" id="PTHR30332">
    <property type="entry name" value="PROBABLE GENERAL SECRETION PATHWAY PROTEIN D"/>
    <property type="match status" value="1"/>
</dbReference>
<gene>
    <name evidence="6" type="ORF">SAMN05421770_1011119</name>
</gene>
<evidence type="ECO:0000259" key="5">
    <source>
        <dbReference type="Pfam" id="PF13629"/>
    </source>
</evidence>